<feature type="region of interest" description="Disordered" evidence="1">
    <location>
        <begin position="90"/>
        <end position="109"/>
    </location>
</feature>
<dbReference type="AlphaFoldDB" id="A0ABD1W380"/>
<evidence type="ECO:0000313" key="2">
    <source>
        <dbReference type="EMBL" id="KAL2543940.1"/>
    </source>
</evidence>
<dbReference type="Proteomes" id="UP001604277">
    <property type="component" value="Unassembled WGS sequence"/>
</dbReference>
<keyword evidence="3" id="KW-1185">Reference proteome</keyword>
<accession>A0ABD1W380</accession>
<gene>
    <name evidence="2" type="ORF">Fot_13173</name>
</gene>
<evidence type="ECO:0000313" key="3">
    <source>
        <dbReference type="Proteomes" id="UP001604277"/>
    </source>
</evidence>
<protein>
    <submittedName>
        <fullName evidence="2">Uncharacterized protein</fullName>
    </submittedName>
</protein>
<name>A0ABD1W380_9LAMI</name>
<dbReference type="EMBL" id="JBFOLJ010000004">
    <property type="protein sequence ID" value="KAL2543940.1"/>
    <property type="molecule type" value="Genomic_DNA"/>
</dbReference>
<reference evidence="3" key="1">
    <citation type="submission" date="2024-07" db="EMBL/GenBank/DDBJ databases">
        <title>Two chromosome-level genome assemblies of Korean endemic species Abeliophyllum distichum and Forsythia ovata (Oleaceae).</title>
        <authorList>
            <person name="Jang H."/>
        </authorList>
    </citation>
    <scope>NUCLEOTIDE SEQUENCE [LARGE SCALE GENOMIC DNA]</scope>
</reference>
<sequence length="132" mass="14704">MSDQEEEKEVNLPPEAEINEENQQISGETTIYDNISLLPESDQSFAQLSLWLQSTTTSSSSFSAVNNFSDIFKELSTFDIPEEGITVRKSVPPMKETGEKGETSGAKRMSKYLSGSTEISDKFEVGYVNNKF</sequence>
<organism evidence="2 3">
    <name type="scientific">Forsythia ovata</name>
    <dbReference type="NCBI Taxonomy" id="205694"/>
    <lineage>
        <taxon>Eukaryota</taxon>
        <taxon>Viridiplantae</taxon>
        <taxon>Streptophyta</taxon>
        <taxon>Embryophyta</taxon>
        <taxon>Tracheophyta</taxon>
        <taxon>Spermatophyta</taxon>
        <taxon>Magnoliopsida</taxon>
        <taxon>eudicotyledons</taxon>
        <taxon>Gunneridae</taxon>
        <taxon>Pentapetalae</taxon>
        <taxon>asterids</taxon>
        <taxon>lamiids</taxon>
        <taxon>Lamiales</taxon>
        <taxon>Oleaceae</taxon>
        <taxon>Forsythieae</taxon>
        <taxon>Forsythia</taxon>
    </lineage>
</organism>
<evidence type="ECO:0000256" key="1">
    <source>
        <dbReference type="SAM" id="MobiDB-lite"/>
    </source>
</evidence>
<feature type="region of interest" description="Disordered" evidence="1">
    <location>
        <begin position="1"/>
        <end position="24"/>
    </location>
</feature>
<comment type="caution">
    <text evidence="2">The sequence shown here is derived from an EMBL/GenBank/DDBJ whole genome shotgun (WGS) entry which is preliminary data.</text>
</comment>
<proteinExistence type="predicted"/>